<evidence type="ECO:0000313" key="1">
    <source>
        <dbReference type="EMBL" id="GAA1390741.1"/>
    </source>
</evidence>
<organism evidence="1 2">
    <name type="scientific">Pseudonocardia kongjuensis</name>
    <dbReference type="NCBI Taxonomy" id="102227"/>
    <lineage>
        <taxon>Bacteria</taxon>
        <taxon>Bacillati</taxon>
        <taxon>Actinomycetota</taxon>
        <taxon>Actinomycetes</taxon>
        <taxon>Pseudonocardiales</taxon>
        <taxon>Pseudonocardiaceae</taxon>
        <taxon>Pseudonocardia</taxon>
    </lineage>
</organism>
<protein>
    <submittedName>
        <fullName evidence="1">Uncharacterized protein</fullName>
    </submittedName>
</protein>
<accession>A0ABN1XZX5</accession>
<dbReference type="EMBL" id="BAAAJK010000011">
    <property type="protein sequence ID" value="GAA1390741.1"/>
    <property type="molecule type" value="Genomic_DNA"/>
</dbReference>
<proteinExistence type="predicted"/>
<name>A0ABN1XZX5_9PSEU</name>
<evidence type="ECO:0000313" key="2">
    <source>
        <dbReference type="Proteomes" id="UP001501414"/>
    </source>
</evidence>
<gene>
    <name evidence="1" type="ORF">GCM10009613_31970</name>
</gene>
<dbReference type="Proteomes" id="UP001501414">
    <property type="component" value="Unassembled WGS sequence"/>
</dbReference>
<keyword evidence="2" id="KW-1185">Reference proteome</keyword>
<reference evidence="1 2" key="1">
    <citation type="journal article" date="2019" name="Int. J. Syst. Evol. Microbiol.">
        <title>The Global Catalogue of Microorganisms (GCM) 10K type strain sequencing project: providing services to taxonomists for standard genome sequencing and annotation.</title>
        <authorList>
            <consortium name="The Broad Institute Genomics Platform"/>
            <consortium name="The Broad Institute Genome Sequencing Center for Infectious Disease"/>
            <person name="Wu L."/>
            <person name="Ma J."/>
        </authorList>
    </citation>
    <scope>NUCLEOTIDE SEQUENCE [LARGE SCALE GENOMIC DNA]</scope>
    <source>
        <strain evidence="1 2">JCM 11896</strain>
    </source>
</reference>
<sequence length="109" mass="11902">MRWVLDTVSEWSVAELFRSASQPLVKNDHRRIVLEGLDVDPGSGAVHCEVAVETPTGTSRWRLTIGSADDVKNSSVQSAGLVIRANIEEWWDTGGPVNGDCLSAQRLDL</sequence>
<comment type="caution">
    <text evidence="1">The sequence shown here is derived from an EMBL/GenBank/DDBJ whole genome shotgun (WGS) entry which is preliminary data.</text>
</comment>